<protein>
    <recommendedName>
        <fullName evidence="1">C2H2-type domain-containing protein</fullName>
    </recommendedName>
</protein>
<dbReference type="SMART" id="SM00355">
    <property type="entry name" value="ZnF_C2H2"/>
    <property type="match status" value="3"/>
</dbReference>
<accession>A0ABR3LNJ1</accession>
<dbReference type="Gene3D" id="3.30.420.10">
    <property type="entry name" value="Ribonuclease H-like superfamily/Ribonuclease H"/>
    <property type="match status" value="1"/>
</dbReference>
<dbReference type="InterPro" id="IPR039598">
    <property type="entry name" value="HMGXB3"/>
</dbReference>
<dbReference type="PANTHER" id="PTHR17609">
    <property type="entry name" value="HMG DOMAIN-CONTAINING PROTEIN 3"/>
    <property type="match status" value="1"/>
</dbReference>
<proteinExistence type="predicted"/>
<dbReference type="InterPro" id="IPR036397">
    <property type="entry name" value="RNaseH_sf"/>
</dbReference>
<feature type="domain" description="C2H2-type" evidence="1">
    <location>
        <begin position="81"/>
        <end position="103"/>
    </location>
</feature>
<comment type="caution">
    <text evidence="2">The sequence shown here is derived from an EMBL/GenBank/DDBJ whole genome shotgun (WGS) entry which is preliminary data.</text>
</comment>
<dbReference type="Proteomes" id="UP001558613">
    <property type="component" value="Unassembled WGS sequence"/>
</dbReference>
<gene>
    <name evidence="2" type="ORF">QQF64_016709</name>
</gene>
<sequence>MAGTTRHITIQKRQQFPQLQRCTKCCSNFHCPFCMPSIFKPCRPDKVKLHLKCHSNKAVVHGDFTIHRCGLGCRASLHYHCMYCPTTILRRGDFKNHLQVCKHNPNSETATKMLSSISTPVTAPTNIKTPSIINTAETVPSITYTPSTTDVSALTITDTPSTTTAAGKYRVRPVIKKRCPSCNVLINKNNLPKHMERKHTDQSILDIDETFQLTSQCIDETNGIFAVLKVVKGHGVPLHVQYQTFGESNRVLCESKECQINIDVAQRSGITSYQCMHISAASFCKSLVEQVSLEEGVLTEMVRGKWFSEKKKKECLALQQLANSSCVPLSVHTSIGISPGKKFISVFEPNVTSYSRLGRVMVVFYTKLDSWHCPCTKLRRSCLHKYVAKWHLFQTQRELFQTEGSPRIPHSECEEDDFSDNSHVYPPKGLGLEYMVNYILHNKKIPTVLPEDVCVPSPRKDYPQILCPIETMCQKCPGDVLLSDPILITQNATILTNWCIIKDVTTNCKQCPQCGMFYRYQEWKDRLHNFNDHIILDIPLCLTLRNLLQVCPDSDPKHTSRLCKGYLTKKESDGVLRQMIWPPQSPDLNPIEMVWDEMDCRVKVHTSVSRAVEFLQLTTGLEFPPPDTMLQAYLQFEALTDHEYKYSCPTCGDHPPVVIMGVHKPTASPLSENDIEKPPEDFKGEVSLEEFWESLSKEMICHGLVTNGEHNPFVVPPSYHFWAPWIGRNTRHSDTVLNTEFKKVHTSSEILEMTVTKERLKEELFKQKYDVIRSLCIECGVETTGSRSDLLHRLTSEMKSRQILDKVYTKIWSASGGWGVIMCPCGIVYSLKCNLRAESPQDFADLLLSWQHMPNVIIYDFAQPLATHTNLRAPEKLPFCPFEGRLLEPTQTNMELSRCGQLKVSLPWLVKNLSGTNHHGHPVTGSSDHYVLCDHFHEDGDVLRKLSLVPQLADKVSSETAEQLFAEMKKNDYFLNMSLPSTHLFQMRNIIHHYNENKANKLSPSSTKSFGSNLTEAVLENPEAPRSTDDMMEDTILTSLMVPSSSA</sequence>
<evidence type="ECO:0000313" key="2">
    <source>
        <dbReference type="EMBL" id="KAL1254480.1"/>
    </source>
</evidence>
<dbReference type="InterPro" id="IPR013087">
    <property type="entry name" value="Znf_C2H2_type"/>
</dbReference>
<evidence type="ECO:0000313" key="3">
    <source>
        <dbReference type="Proteomes" id="UP001558613"/>
    </source>
</evidence>
<name>A0ABR3LNJ1_9TELE</name>
<organism evidence="2 3">
    <name type="scientific">Cirrhinus molitorella</name>
    <name type="common">mud carp</name>
    <dbReference type="NCBI Taxonomy" id="172907"/>
    <lineage>
        <taxon>Eukaryota</taxon>
        <taxon>Metazoa</taxon>
        <taxon>Chordata</taxon>
        <taxon>Craniata</taxon>
        <taxon>Vertebrata</taxon>
        <taxon>Euteleostomi</taxon>
        <taxon>Actinopterygii</taxon>
        <taxon>Neopterygii</taxon>
        <taxon>Teleostei</taxon>
        <taxon>Ostariophysi</taxon>
        <taxon>Cypriniformes</taxon>
        <taxon>Cyprinidae</taxon>
        <taxon>Labeoninae</taxon>
        <taxon>Labeonini</taxon>
        <taxon>Cirrhinus</taxon>
    </lineage>
</organism>
<dbReference type="PROSITE" id="PS00028">
    <property type="entry name" value="ZINC_FINGER_C2H2_1"/>
    <property type="match status" value="1"/>
</dbReference>
<dbReference type="PANTHER" id="PTHR17609:SF3">
    <property type="entry name" value="SAP DOMAIN-CONTAINING PROTEIN"/>
    <property type="match status" value="1"/>
</dbReference>
<keyword evidence="3" id="KW-1185">Reference proteome</keyword>
<evidence type="ECO:0000259" key="1">
    <source>
        <dbReference type="PROSITE" id="PS00028"/>
    </source>
</evidence>
<reference evidence="2 3" key="1">
    <citation type="submission" date="2023-09" db="EMBL/GenBank/DDBJ databases">
        <authorList>
            <person name="Wang M."/>
        </authorList>
    </citation>
    <scope>NUCLEOTIDE SEQUENCE [LARGE SCALE GENOMIC DNA]</scope>
    <source>
        <strain evidence="2">GT-2023</strain>
        <tissue evidence="2">Liver</tissue>
    </source>
</reference>
<dbReference type="EMBL" id="JAYMGO010000020">
    <property type="protein sequence ID" value="KAL1254480.1"/>
    <property type="molecule type" value="Genomic_DNA"/>
</dbReference>